<evidence type="ECO:0000256" key="2">
    <source>
        <dbReference type="SAM" id="SignalP"/>
    </source>
</evidence>
<evidence type="ECO:0000313" key="4">
    <source>
        <dbReference type="Proteomes" id="UP001320154"/>
    </source>
</evidence>
<evidence type="ECO:0000313" key="3">
    <source>
        <dbReference type="EMBL" id="MCE8047059.1"/>
    </source>
</evidence>
<accession>A0ABS9B4D8</accession>
<dbReference type="Proteomes" id="UP001320154">
    <property type="component" value="Unassembled WGS sequence"/>
</dbReference>
<gene>
    <name evidence="3" type="ORF">HOP60_09990</name>
</gene>
<feature type="signal peptide" evidence="2">
    <location>
        <begin position="1"/>
        <end position="19"/>
    </location>
</feature>
<sequence>MSLALSISRLGAAAGIATAAAGGFQEHLYQLRQSASTPTRNGGRRRTVAQHKRKAAKRRAVRRAKRLGHT</sequence>
<reference evidence="3 4" key="1">
    <citation type="journal article" date="2021" name="Front. Microbiol.">
        <title>Aerobic Denitrification and Heterotrophic Sulfur Oxidation in the Genus Halomonas Revealed by Six Novel Species Characterizations and Genome-Based Analysis.</title>
        <authorList>
            <person name="Wang L."/>
            <person name="Shao Z."/>
        </authorList>
    </citation>
    <scope>NUCLEOTIDE SEQUENCE [LARGE SCALE GENOMIC DNA]</scope>
    <source>
        <strain evidence="3 4">MCCC 1A05748</strain>
    </source>
</reference>
<feature type="compositionally biased region" description="Basic residues" evidence="1">
    <location>
        <begin position="42"/>
        <end position="70"/>
    </location>
</feature>
<protein>
    <submittedName>
        <fullName evidence="3">Uncharacterized protein</fullName>
    </submittedName>
</protein>
<comment type="caution">
    <text evidence="3">The sequence shown here is derived from an EMBL/GenBank/DDBJ whole genome shotgun (WGS) entry which is preliminary data.</text>
</comment>
<organism evidence="3 4">
    <name type="scientific">Billgrantia desiderata</name>
    <dbReference type="NCBI Taxonomy" id="52021"/>
    <lineage>
        <taxon>Bacteria</taxon>
        <taxon>Pseudomonadati</taxon>
        <taxon>Pseudomonadota</taxon>
        <taxon>Gammaproteobacteria</taxon>
        <taxon>Oceanospirillales</taxon>
        <taxon>Halomonadaceae</taxon>
        <taxon>Billgrantia</taxon>
    </lineage>
</organism>
<dbReference type="RefSeq" id="WP_234250578.1">
    <property type="nucleotide sequence ID" value="NZ_JABFTQ010000005.1"/>
</dbReference>
<feature type="chain" id="PRO_5046112547" evidence="2">
    <location>
        <begin position="20"/>
        <end position="70"/>
    </location>
</feature>
<proteinExistence type="predicted"/>
<keyword evidence="4" id="KW-1185">Reference proteome</keyword>
<name>A0ABS9B4D8_9GAMM</name>
<feature type="region of interest" description="Disordered" evidence="1">
    <location>
        <begin position="33"/>
        <end position="70"/>
    </location>
</feature>
<keyword evidence="2" id="KW-0732">Signal</keyword>
<dbReference type="EMBL" id="JABFTQ010000005">
    <property type="protein sequence ID" value="MCE8047059.1"/>
    <property type="molecule type" value="Genomic_DNA"/>
</dbReference>
<evidence type="ECO:0000256" key="1">
    <source>
        <dbReference type="SAM" id="MobiDB-lite"/>
    </source>
</evidence>